<keyword evidence="4" id="KW-0560">Oxidoreductase</keyword>
<evidence type="ECO:0000256" key="1">
    <source>
        <dbReference type="ARBA" id="ARBA00008714"/>
    </source>
</evidence>
<sequence length="326" mass="38776">MEDRNSLYQYVVEMENWLEQFQYTMQELEKNPSVVLNNDTLPNIQKQLNKLVTDINYYKNTPQELHKDLMNDLQKEASALYNGYRSLLQSNSKKEQQKSMKEKKMKTNPKEISEKPSGFVPIGEHKLPPLPYSYDALEPYIDNEIMKLHHQKHHQSYVDGLNKAEREMEKARRNNDYHLIKHWEREAAFHGAGHYLHTIFWDIMNPKGGGKPKGDLLKAIKKSFHSFDAFKKHFSEAAKNVEGVGWAILVWSPRSHRLEILQSEKHQVLTQWDVIPLLVLDVWEHAYYLQYKNNRDEYVDNWWNVVCWDSVSKRFDQAKKLTWQPY</sequence>
<feature type="compositionally biased region" description="Basic and acidic residues" evidence="6">
    <location>
        <begin position="92"/>
        <end position="102"/>
    </location>
</feature>
<reference evidence="9 10" key="1">
    <citation type="journal article" date="2011" name="Int. J. Syst. Evol. Microbiol.">
        <title>Allobacillus halotolerans gen. nov., sp. nov. isolated from shrimp paste.</title>
        <authorList>
            <person name="Sheu S.Y."/>
            <person name="Arun A.B."/>
            <person name="Jiang S.R."/>
            <person name="Young C.C."/>
            <person name="Chen W.M."/>
        </authorList>
    </citation>
    <scope>NUCLEOTIDE SEQUENCE [LARGE SCALE GENOMIC DNA]</scope>
    <source>
        <strain evidence="9 10">LMG 24826</strain>
    </source>
</reference>
<evidence type="ECO:0000259" key="7">
    <source>
        <dbReference type="Pfam" id="PF00081"/>
    </source>
</evidence>
<evidence type="ECO:0000256" key="6">
    <source>
        <dbReference type="SAM" id="MobiDB-lite"/>
    </source>
</evidence>
<evidence type="ECO:0000256" key="4">
    <source>
        <dbReference type="ARBA" id="ARBA00023002"/>
    </source>
</evidence>
<dbReference type="InterPro" id="IPR050265">
    <property type="entry name" value="Fe/Mn_Superoxide_Dismutase"/>
</dbReference>
<dbReference type="Proteomes" id="UP000812672">
    <property type="component" value="Unassembled WGS sequence"/>
</dbReference>
<dbReference type="EC" id="1.15.1.1" evidence="2"/>
<keyword evidence="5" id="KW-0175">Coiled coil</keyword>
<dbReference type="PANTHER" id="PTHR11404:SF6">
    <property type="entry name" value="SUPEROXIDE DISMUTASE [MN], MITOCHONDRIAL"/>
    <property type="match status" value="1"/>
</dbReference>
<evidence type="ECO:0000313" key="9">
    <source>
        <dbReference type="EMBL" id="MBU6079446.1"/>
    </source>
</evidence>
<dbReference type="InterPro" id="IPR019831">
    <property type="entry name" value="Mn/Fe_SOD_N"/>
</dbReference>
<gene>
    <name evidence="9" type="ORF">KQ486_00275</name>
</gene>
<accession>A0ABS6GJV8</accession>
<keyword evidence="10" id="KW-1185">Reference proteome</keyword>
<organism evidence="9 10">
    <name type="scientific">Allobacillus halotolerans</name>
    <dbReference type="NCBI Taxonomy" id="570278"/>
    <lineage>
        <taxon>Bacteria</taxon>
        <taxon>Bacillati</taxon>
        <taxon>Bacillota</taxon>
        <taxon>Bacilli</taxon>
        <taxon>Bacillales</taxon>
        <taxon>Bacillaceae</taxon>
        <taxon>Allobacillus</taxon>
    </lineage>
</organism>
<dbReference type="InterPro" id="IPR019833">
    <property type="entry name" value="Mn/Fe_SOD_BS"/>
</dbReference>
<feature type="coiled-coil region" evidence="5">
    <location>
        <begin position="154"/>
        <end position="181"/>
    </location>
</feature>
<dbReference type="RefSeq" id="WP_216686475.1">
    <property type="nucleotide sequence ID" value="NZ_CAUPKR010000001.1"/>
</dbReference>
<evidence type="ECO:0000256" key="5">
    <source>
        <dbReference type="SAM" id="Coils"/>
    </source>
</evidence>
<evidence type="ECO:0000313" key="10">
    <source>
        <dbReference type="Proteomes" id="UP000812672"/>
    </source>
</evidence>
<comment type="similarity">
    <text evidence="1">Belongs to the iron/manganese superoxide dismutase family.</text>
</comment>
<keyword evidence="3" id="KW-0479">Metal-binding</keyword>
<name>A0ABS6GJV8_9BACI</name>
<dbReference type="PROSITE" id="PS00088">
    <property type="entry name" value="SOD_MN"/>
    <property type="match status" value="1"/>
</dbReference>
<evidence type="ECO:0000256" key="2">
    <source>
        <dbReference type="ARBA" id="ARBA00012682"/>
    </source>
</evidence>
<proteinExistence type="inferred from homology"/>
<dbReference type="InterPro" id="IPR019832">
    <property type="entry name" value="Mn/Fe_SOD_C"/>
</dbReference>
<protein>
    <recommendedName>
        <fullName evidence="2">superoxide dismutase</fullName>
        <ecNumber evidence="2">1.15.1.1</ecNumber>
    </recommendedName>
</protein>
<dbReference type="PANTHER" id="PTHR11404">
    <property type="entry name" value="SUPEROXIDE DISMUTASE 2"/>
    <property type="match status" value="1"/>
</dbReference>
<feature type="domain" description="Manganese/iron superoxide dismutase N-terminal" evidence="7">
    <location>
        <begin position="124"/>
        <end position="204"/>
    </location>
</feature>
<feature type="region of interest" description="Disordered" evidence="6">
    <location>
        <begin position="88"/>
        <end position="120"/>
    </location>
</feature>
<dbReference type="Pfam" id="PF02777">
    <property type="entry name" value="Sod_Fe_C"/>
    <property type="match status" value="1"/>
</dbReference>
<dbReference type="EMBL" id="JAHLZF010000001">
    <property type="protein sequence ID" value="MBU6079446.1"/>
    <property type="molecule type" value="Genomic_DNA"/>
</dbReference>
<comment type="caution">
    <text evidence="9">The sequence shown here is derived from an EMBL/GenBank/DDBJ whole genome shotgun (WGS) entry which is preliminary data.</text>
</comment>
<evidence type="ECO:0000256" key="3">
    <source>
        <dbReference type="ARBA" id="ARBA00022723"/>
    </source>
</evidence>
<dbReference type="Pfam" id="PF00081">
    <property type="entry name" value="Sod_Fe_N"/>
    <property type="match status" value="1"/>
</dbReference>
<evidence type="ECO:0000259" key="8">
    <source>
        <dbReference type="Pfam" id="PF02777"/>
    </source>
</evidence>
<feature type="domain" description="Manganese/iron superoxide dismutase C-terminal" evidence="8">
    <location>
        <begin position="212"/>
        <end position="314"/>
    </location>
</feature>